<evidence type="ECO:0000313" key="2">
    <source>
        <dbReference type="EMBL" id="BCM83855.1"/>
    </source>
</evidence>
<proteinExistence type="predicted"/>
<dbReference type="KEGG" id="mind:mvi_23160"/>
<dbReference type="EMBL" id="AP024145">
    <property type="protein sequence ID" value="BCM83855.1"/>
    <property type="molecule type" value="Genomic_DNA"/>
</dbReference>
<evidence type="ECO:0000313" key="3">
    <source>
        <dbReference type="Proteomes" id="UP000663508"/>
    </source>
</evidence>
<feature type="compositionally biased region" description="Low complexity" evidence="1">
    <location>
        <begin position="44"/>
        <end position="53"/>
    </location>
</feature>
<dbReference type="AlphaFoldDB" id="A0A8H9C701"/>
<feature type="region of interest" description="Disordered" evidence="1">
    <location>
        <begin position="44"/>
        <end position="71"/>
    </location>
</feature>
<name>A0A8H9C701_9HYPH</name>
<accession>A0A8H9C701</accession>
<gene>
    <name evidence="2" type="ORF">mvi_23160</name>
</gene>
<evidence type="ECO:0000256" key="1">
    <source>
        <dbReference type="SAM" id="MobiDB-lite"/>
    </source>
</evidence>
<reference evidence="2" key="1">
    <citation type="submission" date="2020-11" db="EMBL/GenBank/DDBJ databases">
        <title>Complete genome sequence of a novel pathogenic Methylobacterium strain isolated from rice in Vietnam.</title>
        <authorList>
            <person name="Lai K."/>
            <person name="Okazaki S."/>
            <person name="Higashi K."/>
            <person name="Mori H."/>
            <person name="Toyoda A."/>
            <person name="Kurokawa K."/>
        </authorList>
    </citation>
    <scope>NUCLEOTIDE SEQUENCE</scope>
    <source>
        <strain evidence="2">VL1</strain>
    </source>
</reference>
<protein>
    <submittedName>
        <fullName evidence="2">Uncharacterized protein</fullName>
    </submittedName>
</protein>
<dbReference type="Proteomes" id="UP000663508">
    <property type="component" value="Chromosome"/>
</dbReference>
<sequence>MVMAPRPGRIAEILDVPASKPRDRRDPVLAGLCHTILDRLEATQGAQPQAATAREAGRHPATTLPLAARSA</sequence>
<organism evidence="2 3">
    <name type="scientific">Methylobacterium indicum</name>
    <dbReference type="NCBI Taxonomy" id="1775910"/>
    <lineage>
        <taxon>Bacteria</taxon>
        <taxon>Pseudomonadati</taxon>
        <taxon>Pseudomonadota</taxon>
        <taxon>Alphaproteobacteria</taxon>
        <taxon>Hyphomicrobiales</taxon>
        <taxon>Methylobacteriaceae</taxon>
        <taxon>Methylobacterium</taxon>
    </lineage>
</organism>